<keyword evidence="1" id="KW-1133">Transmembrane helix</keyword>
<proteinExistence type="predicted"/>
<protein>
    <recommendedName>
        <fullName evidence="4">FtsX-like permease family protein</fullName>
    </recommendedName>
</protein>
<feature type="transmembrane region" description="Helical" evidence="1">
    <location>
        <begin position="74"/>
        <end position="107"/>
    </location>
</feature>
<sequence>MQPRADADADVQYSRLNTTLGTSFDGARAFEQRLTSMAWVAGAAGALVVGFVSVRIRRVAIASALHTRVPRGSLAAVLALETAAWVIPVAIVAVGATSVFAASGAAADRATTLLLTGRVVAPAVVWAFTGAALAFITTRERHLFRYVKDR</sequence>
<comment type="caution">
    <text evidence="2">The sequence shown here is derived from an EMBL/GenBank/DDBJ whole genome shotgun (WGS) entry which is preliminary data.</text>
</comment>
<dbReference type="Proteomes" id="UP000288603">
    <property type="component" value="Unassembled WGS sequence"/>
</dbReference>
<feature type="transmembrane region" description="Helical" evidence="1">
    <location>
        <begin position="119"/>
        <end position="138"/>
    </location>
</feature>
<keyword evidence="1" id="KW-0812">Transmembrane</keyword>
<dbReference type="OrthoDB" id="3716589at2"/>
<dbReference type="AlphaFoldDB" id="A0A3S4BRJ1"/>
<organism evidence="2 3">
    <name type="scientific">Labedella populi</name>
    <dbReference type="NCBI Taxonomy" id="2498850"/>
    <lineage>
        <taxon>Bacteria</taxon>
        <taxon>Bacillati</taxon>
        <taxon>Actinomycetota</taxon>
        <taxon>Actinomycetes</taxon>
        <taxon>Micrococcales</taxon>
        <taxon>Microbacteriaceae</taxon>
        <taxon>Labedella</taxon>
    </lineage>
</organism>
<gene>
    <name evidence="2" type="ORF">ELQ92_15230</name>
</gene>
<dbReference type="EMBL" id="RZNC01000008">
    <property type="protein sequence ID" value="RWZ55371.1"/>
    <property type="molecule type" value="Genomic_DNA"/>
</dbReference>
<keyword evidence="1" id="KW-0472">Membrane</keyword>
<evidence type="ECO:0008006" key="4">
    <source>
        <dbReference type="Google" id="ProtNLM"/>
    </source>
</evidence>
<evidence type="ECO:0000313" key="3">
    <source>
        <dbReference type="Proteomes" id="UP000288603"/>
    </source>
</evidence>
<name>A0A3S4BRJ1_9MICO</name>
<feature type="transmembrane region" description="Helical" evidence="1">
    <location>
        <begin position="36"/>
        <end position="54"/>
    </location>
</feature>
<dbReference type="RefSeq" id="WP_128500183.1">
    <property type="nucleotide sequence ID" value="NZ_RZNC01000008.1"/>
</dbReference>
<keyword evidence="3" id="KW-1185">Reference proteome</keyword>
<accession>A0A3S4BRJ1</accession>
<evidence type="ECO:0000313" key="2">
    <source>
        <dbReference type="EMBL" id="RWZ55371.1"/>
    </source>
</evidence>
<reference evidence="2 3" key="1">
    <citation type="submission" date="2018-12" db="EMBL/GenBank/DDBJ databases">
        <authorList>
            <person name="Li F."/>
        </authorList>
    </citation>
    <scope>NUCLEOTIDE SEQUENCE [LARGE SCALE GENOMIC DNA]</scope>
    <source>
        <strain evidence="2 3">8H24J-4-2</strain>
    </source>
</reference>
<evidence type="ECO:0000256" key="1">
    <source>
        <dbReference type="SAM" id="Phobius"/>
    </source>
</evidence>